<feature type="active site" description="Nucleophile" evidence="6">
    <location>
        <position position="147"/>
    </location>
</feature>
<feature type="domain" description="LD-carboxypeptidase N-terminal" evidence="7">
    <location>
        <begin position="51"/>
        <end position="167"/>
    </location>
</feature>
<proteinExistence type="inferred from homology"/>
<dbReference type="AlphaFoldDB" id="A0A3S1C2D9"/>
<dbReference type="SUPFAM" id="SSF141986">
    <property type="entry name" value="LD-carboxypeptidase A C-terminal domain-like"/>
    <property type="match status" value="1"/>
</dbReference>
<dbReference type="SUPFAM" id="SSF52317">
    <property type="entry name" value="Class I glutamine amidotransferase-like"/>
    <property type="match status" value="1"/>
</dbReference>
<dbReference type="Pfam" id="PF17676">
    <property type="entry name" value="Peptidase_S66C"/>
    <property type="match status" value="1"/>
</dbReference>
<protein>
    <submittedName>
        <fullName evidence="9">Peptidase U61</fullName>
    </submittedName>
</protein>
<evidence type="ECO:0000313" key="10">
    <source>
        <dbReference type="Proteomes" id="UP000276103"/>
    </source>
</evidence>
<dbReference type="OrthoDB" id="9807329at2"/>
<dbReference type="InterPro" id="IPR040921">
    <property type="entry name" value="Peptidase_S66C"/>
</dbReference>
<dbReference type="RefSeq" id="WP_127055759.1">
    <property type="nucleotide sequence ID" value="NZ_RSCM01000015.1"/>
</dbReference>
<dbReference type="CDD" id="cd07025">
    <property type="entry name" value="Peptidase_S66"/>
    <property type="match status" value="1"/>
</dbReference>
<name>A0A3S1C2D9_ANAVA</name>
<comment type="caution">
    <text evidence="9">The sequence shown here is derived from an EMBL/GenBank/DDBJ whole genome shotgun (WGS) entry which is preliminary data.</text>
</comment>
<dbReference type="Gene3D" id="3.40.50.10740">
    <property type="entry name" value="Class I glutamine amidotransferase-like"/>
    <property type="match status" value="1"/>
</dbReference>
<keyword evidence="3" id="KW-0645">Protease</keyword>
<keyword evidence="4" id="KW-0378">Hydrolase</keyword>
<dbReference type="Gene3D" id="3.50.30.60">
    <property type="entry name" value="LD-carboxypeptidase A C-terminal domain-like"/>
    <property type="match status" value="1"/>
</dbReference>
<accession>A0A3S1C2D9</accession>
<dbReference type="InterPro" id="IPR029062">
    <property type="entry name" value="Class_I_gatase-like"/>
</dbReference>
<dbReference type="GO" id="GO:0008236">
    <property type="term" value="F:serine-type peptidase activity"/>
    <property type="evidence" value="ECO:0007669"/>
    <property type="project" value="UniProtKB-KW"/>
</dbReference>
<evidence type="ECO:0000256" key="6">
    <source>
        <dbReference type="PIRSR" id="PIRSR028757-1"/>
    </source>
</evidence>
<keyword evidence="2" id="KW-0121">Carboxypeptidase</keyword>
<dbReference type="GO" id="GO:0006508">
    <property type="term" value="P:proteolysis"/>
    <property type="evidence" value="ECO:0007669"/>
    <property type="project" value="UniProtKB-KW"/>
</dbReference>
<evidence type="ECO:0000259" key="8">
    <source>
        <dbReference type="Pfam" id="PF17676"/>
    </source>
</evidence>
<dbReference type="InterPro" id="IPR027461">
    <property type="entry name" value="Carboxypeptidase_A_C_sf"/>
</dbReference>
<reference evidence="9 10" key="1">
    <citation type="journal article" date="2019" name="Genome Biol. Evol.">
        <title>Day and night: Metabolic profiles and evolutionary relationships of six axenic non-marine cyanobacteria.</title>
        <authorList>
            <person name="Will S.E."/>
            <person name="Henke P."/>
            <person name="Boedeker C."/>
            <person name="Huang S."/>
            <person name="Brinkmann H."/>
            <person name="Rohde M."/>
            <person name="Jarek M."/>
            <person name="Friedl T."/>
            <person name="Seufert S."/>
            <person name="Schumacher M."/>
            <person name="Overmann J."/>
            <person name="Neumann-Schaal M."/>
            <person name="Petersen J."/>
        </authorList>
    </citation>
    <scope>NUCLEOTIDE SEQUENCE [LARGE SCALE GENOMIC DNA]</scope>
    <source>
        <strain evidence="9 10">SAG 1403-4b</strain>
    </source>
</reference>
<dbReference type="PANTHER" id="PTHR30237:SF2">
    <property type="entry name" value="MUREIN TETRAPEPTIDE CARBOXYPEPTIDASE"/>
    <property type="match status" value="1"/>
</dbReference>
<feature type="active site" description="Charge relay system" evidence="6">
    <location>
        <position position="313"/>
    </location>
</feature>
<keyword evidence="5" id="KW-0720">Serine protease</keyword>
<dbReference type="PANTHER" id="PTHR30237">
    <property type="entry name" value="MURAMOYLTETRAPEPTIDE CARBOXYPEPTIDASE"/>
    <property type="match status" value="1"/>
</dbReference>
<dbReference type="Proteomes" id="UP000276103">
    <property type="component" value="Unassembled WGS sequence"/>
</dbReference>
<feature type="domain" description="LD-carboxypeptidase C-terminal" evidence="8">
    <location>
        <begin position="213"/>
        <end position="328"/>
    </location>
</feature>
<evidence type="ECO:0000256" key="3">
    <source>
        <dbReference type="ARBA" id="ARBA00022670"/>
    </source>
</evidence>
<dbReference type="InterPro" id="IPR003507">
    <property type="entry name" value="S66_fam"/>
</dbReference>
<evidence type="ECO:0000256" key="1">
    <source>
        <dbReference type="ARBA" id="ARBA00010233"/>
    </source>
</evidence>
<dbReference type="InterPro" id="IPR027478">
    <property type="entry name" value="LdcA_N"/>
</dbReference>
<sequence>MNINRRQFITTLGVTTLATHLATQIPPVIAKKSLSANIIIKPPCLQIGDTVGLISPAGIVEAKDIEDAKQTFISLGLQVKTGLHILDRDGYLAGKDADRAQDINTMFADKSVKAIIAMRGGWGCNRILPLLNYPLIRSHPKIIMGYSDITSLLLAINARSRLITFHGAVATSTWNQFTVDYFKRILFNAETVIMENNQNSAGKIEVIAPGKARGKIVGGNLSVIAAMVGSAYLPSWRKSILFLEDIGEDIYRIDRMLTQLKNAGILQQITGFIFAQCTNCQLGDEPSFTLMQILKQHIQPLSIPAWYGSMIGHIQDKFTVPMGVEVEIDAENGTIKMLESAVISCSVKDL</sequence>
<evidence type="ECO:0000259" key="7">
    <source>
        <dbReference type="Pfam" id="PF02016"/>
    </source>
</evidence>
<dbReference type="EMBL" id="RSCM01000015">
    <property type="protein sequence ID" value="RUS94035.1"/>
    <property type="molecule type" value="Genomic_DNA"/>
</dbReference>
<dbReference type="InterPro" id="IPR040449">
    <property type="entry name" value="Peptidase_S66_N"/>
</dbReference>
<dbReference type="Pfam" id="PF02016">
    <property type="entry name" value="Peptidase_S66"/>
    <property type="match status" value="1"/>
</dbReference>
<organism evidence="9 10">
    <name type="scientific">Trichormus variabilis SAG 1403-4b</name>
    <dbReference type="NCBI Taxonomy" id="447716"/>
    <lineage>
        <taxon>Bacteria</taxon>
        <taxon>Bacillati</taxon>
        <taxon>Cyanobacteriota</taxon>
        <taxon>Cyanophyceae</taxon>
        <taxon>Nostocales</taxon>
        <taxon>Nostocaceae</taxon>
        <taxon>Trichormus</taxon>
    </lineage>
</organism>
<evidence type="ECO:0000313" key="9">
    <source>
        <dbReference type="EMBL" id="RUS94035.1"/>
    </source>
</evidence>
<gene>
    <name evidence="9" type="ORF">DSM107003_39220</name>
</gene>
<dbReference type="PIRSF" id="PIRSF028757">
    <property type="entry name" value="LD-carboxypeptidase"/>
    <property type="match status" value="1"/>
</dbReference>
<dbReference type="InterPro" id="IPR006311">
    <property type="entry name" value="TAT_signal"/>
</dbReference>
<evidence type="ECO:0000256" key="5">
    <source>
        <dbReference type="ARBA" id="ARBA00022825"/>
    </source>
</evidence>
<keyword evidence="10" id="KW-1185">Reference proteome</keyword>
<feature type="active site" description="Charge relay system" evidence="6">
    <location>
        <position position="244"/>
    </location>
</feature>
<dbReference type="GO" id="GO:0004180">
    <property type="term" value="F:carboxypeptidase activity"/>
    <property type="evidence" value="ECO:0007669"/>
    <property type="project" value="UniProtKB-KW"/>
</dbReference>
<evidence type="ECO:0000256" key="4">
    <source>
        <dbReference type="ARBA" id="ARBA00022801"/>
    </source>
</evidence>
<dbReference type="PROSITE" id="PS51318">
    <property type="entry name" value="TAT"/>
    <property type="match status" value="1"/>
</dbReference>
<comment type="similarity">
    <text evidence="1">Belongs to the peptidase S66 family.</text>
</comment>
<evidence type="ECO:0000256" key="2">
    <source>
        <dbReference type="ARBA" id="ARBA00022645"/>
    </source>
</evidence>